<evidence type="ECO:0000313" key="9">
    <source>
        <dbReference type="EMBL" id="KAJ8922453.1"/>
    </source>
</evidence>
<dbReference type="AlphaFoldDB" id="A0AAV8W7R2"/>
<accession>A0AAV8W7R2</accession>
<comment type="similarity">
    <text evidence="2">Belongs to the ninjurin family.</text>
</comment>
<sequence length="201" mass="22207">MAENDDYIPGEGETQHDTATRTEPETEPEMTKIFAAADSASRKQRSQETHDEEGESTDEPDGPVKKICFVEMEEVTNGDVEVEEAEPKKFNSYAAKKTVAQGMMDIALITANANQLRYIVEFNRASSTFYVIVTLIVFSLLLQVAVGVALIFKGRLDIKGRSKDPDAKRINNYVVVAIFLVTIVNVFIASFTITSTSANTQ</sequence>
<evidence type="ECO:0000256" key="2">
    <source>
        <dbReference type="ARBA" id="ARBA00008141"/>
    </source>
</evidence>
<dbReference type="InterPro" id="IPR007007">
    <property type="entry name" value="Ninjurin"/>
</dbReference>
<feature type="compositionally biased region" description="Basic and acidic residues" evidence="7">
    <location>
        <begin position="13"/>
        <end position="24"/>
    </location>
</feature>
<dbReference type="Pfam" id="PF04923">
    <property type="entry name" value="Ninjurin"/>
    <property type="match status" value="1"/>
</dbReference>
<gene>
    <name evidence="9" type="ORF">NQ315_004400</name>
</gene>
<evidence type="ECO:0000256" key="4">
    <source>
        <dbReference type="ARBA" id="ARBA00022889"/>
    </source>
</evidence>
<reference evidence="9 10" key="1">
    <citation type="journal article" date="2023" name="Insect Mol. Biol.">
        <title>Genome sequencing provides insights into the evolution of gene families encoding plant cell wall-degrading enzymes in longhorned beetles.</title>
        <authorList>
            <person name="Shin N.R."/>
            <person name="Okamura Y."/>
            <person name="Kirsch R."/>
            <person name="Pauchet Y."/>
        </authorList>
    </citation>
    <scope>NUCLEOTIDE SEQUENCE [LARGE SCALE GENOMIC DNA]</scope>
    <source>
        <strain evidence="9">EAD_L_NR</strain>
    </source>
</reference>
<evidence type="ECO:0008006" key="11">
    <source>
        <dbReference type="Google" id="ProtNLM"/>
    </source>
</evidence>
<name>A0AAV8W7R2_9CUCU</name>
<dbReference type="GO" id="GO:0016020">
    <property type="term" value="C:membrane"/>
    <property type="evidence" value="ECO:0007669"/>
    <property type="project" value="UniProtKB-SubCell"/>
</dbReference>
<dbReference type="PANTHER" id="PTHR12316">
    <property type="entry name" value="NINJURIN-RELATED"/>
    <property type="match status" value="1"/>
</dbReference>
<keyword evidence="4" id="KW-0130">Cell adhesion</keyword>
<feature type="transmembrane region" description="Helical" evidence="8">
    <location>
        <begin position="129"/>
        <end position="152"/>
    </location>
</feature>
<organism evidence="9 10">
    <name type="scientific">Exocentrus adspersus</name>
    <dbReference type="NCBI Taxonomy" id="1586481"/>
    <lineage>
        <taxon>Eukaryota</taxon>
        <taxon>Metazoa</taxon>
        <taxon>Ecdysozoa</taxon>
        <taxon>Arthropoda</taxon>
        <taxon>Hexapoda</taxon>
        <taxon>Insecta</taxon>
        <taxon>Pterygota</taxon>
        <taxon>Neoptera</taxon>
        <taxon>Endopterygota</taxon>
        <taxon>Coleoptera</taxon>
        <taxon>Polyphaga</taxon>
        <taxon>Cucujiformia</taxon>
        <taxon>Chrysomeloidea</taxon>
        <taxon>Cerambycidae</taxon>
        <taxon>Lamiinae</taxon>
        <taxon>Acanthocinini</taxon>
        <taxon>Exocentrus</taxon>
    </lineage>
</organism>
<evidence type="ECO:0000256" key="7">
    <source>
        <dbReference type="SAM" id="MobiDB-lite"/>
    </source>
</evidence>
<evidence type="ECO:0000256" key="1">
    <source>
        <dbReference type="ARBA" id="ARBA00004141"/>
    </source>
</evidence>
<dbReference type="PANTHER" id="PTHR12316:SF1">
    <property type="entry name" value="NINJURIN-B"/>
    <property type="match status" value="1"/>
</dbReference>
<evidence type="ECO:0000256" key="3">
    <source>
        <dbReference type="ARBA" id="ARBA00022692"/>
    </source>
</evidence>
<dbReference type="GO" id="GO:0007155">
    <property type="term" value="P:cell adhesion"/>
    <property type="evidence" value="ECO:0007669"/>
    <property type="project" value="UniProtKB-KW"/>
</dbReference>
<comment type="caution">
    <text evidence="9">The sequence shown here is derived from an EMBL/GenBank/DDBJ whole genome shotgun (WGS) entry which is preliminary data.</text>
</comment>
<comment type="subcellular location">
    <subcellularLocation>
        <location evidence="1">Membrane</location>
        <topology evidence="1">Multi-pass membrane protein</topology>
    </subcellularLocation>
</comment>
<keyword evidence="5 8" id="KW-1133">Transmembrane helix</keyword>
<evidence type="ECO:0000256" key="5">
    <source>
        <dbReference type="ARBA" id="ARBA00022989"/>
    </source>
</evidence>
<keyword evidence="3 8" id="KW-0812">Transmembrane</keyword>
<dbReference type="Proteomes" id="UP001159042">
    <property type="component" value="Unassembled WGS sequence"/>
</dbReference>
<dbReference type="EMBL" id="JANEYG010000007">
    <property type="protein sequence ID" value="KAJ8922453.1"/>
    <property type="molecule type" value="Genomic_DNA"/>
</dbReference>
<keyword evidence="6 8" id="KW-0472">Membrane</keyword>
<evidence type="ECO:0000256" key="6">
    <source>
        <dbReference type="ARBA" id="ARBA00023136"/>
    </source>
</evidence>
<evidence type="ECO:0000313" key="10">
    <source>
        <dbReference type="Proteomes" id="UP001159042"/>
    </source>
</evidence>
<protein>
    <recommendedName>
        <fullName evidence="11">Ninjurin-1</fullName>
    </recommendedName>
</protein>
<dbReference type="GO" id="GO:0042246">
    <property type="term" value="P:tissue regeneration"/>
    <property type="evidence" value="ECO:0007669"/>
    <property type="project" value="InterPro"/>
</dbReference>
<keyword evidence="10" id="KW-1185">Reference proteome</keyword>
<feature type="transmembrane region" description="Helical" evidence="8">
    <location>
        <begin position="173"/>
        <end position="193"/>
    </location>
</feature>
<proteinExistence type="inferred from homology"/>
<evidence type="ECO:0000256" key="8">
    <source>
        <dbReference type="SAM" id="Phobius"/>
    </source>
</evidence>
<feature type="region of interest" description="Disordered" evidence="7">
    <location>
        <begin position="1"/>
        <end position="64"/>
    </location>
</feature>
<feature type="compositionally biased region" description="Acidic residues" evidence="7">
    <location>
        <begin position="50"/>
        <end position="61"/>
    </location>
</feature>